<dbReference type="SUPFAM" id="SSF81338">
    <property type="entry name" value="Aquaporin-like"/>
    <property type="match status" value="1"/>
</dbReference>
<comment type="similarity">
    <text evidence="2 7">Belongs to the MIP/aquaporin (TC 1.A.8) family.</text>
</comment>
<evidence type="ECO:0000256" key="2">
    <source>
        <dbReference type="ARBA" id="ARBA00006175"/>
    </source>
</evidence>
<evidence type="ECO:0000313" key="9">
    <source>
        <dbReference type="EMBL" id="KIW32238.1"/>
    </source>
</evidence>
<dbReference type="PANTHER" id="PTHR43829:SF14">
    <property type="entry name" value="AQUAPORIN 3"/>
    <property type="match status" value="1"/>
</dbReference>
<dbReference type="OrthoDB" id="3222at2759"/>
<dbReference type="Gene3D" id="1.20.1080.10">
    <property type="entry name" value="Glycerol uptake facilitator protein"/>
    <property type="match status" value="1"/>
</dbReference>
<gene>
    <name evidence="9" type="ORF">PV07_03798</name>
</gene>
<dbReference type="GO" id="GO:0005886">
    <property type="term" value="C:plasma membrane"/>
    <property type="evidence" value="ECO:0007669"/>
    <property type="project" value="TreeGrafter"/>
</dbReference>
<keyword evidence="4 7" id="KW-0812">Transmembrane</keyword>
<dbReference type="AlphaFoldDB" id="A0A0D2CLX3"/>
<dbReference type="STRING" id="569365.A0A0D2CLX3"/>
<evidence type="ECO:0000313" key="10">
    <source>
        <dbReference type="Proteomes" id="UP000054466"/>
    </source>
</evidence>
<feature type="transmembrane region" description="Helical" evidence="8">
    <location>
        <begin position="274"/>
        <end position="299"/>
    </location>
</feature>
<evidence type="ECO:0000256" key="5">
    <source>
        <dbReference type="ARBA" id="ARBA00022989"/>
    </source>
</evidence>
<dbReference type="RefSeq" id="XP_016252454.1">
    <property type="nucleotide sequence ID" value="XM_016390552.1"/>
</dbReference>
<keyword evidence="10" id="KW-1185">Reference proteome</keyword>
<organism evidence="9 10">
    <name type="scientific">Cladophialophora immunda</name>
    <dbReference type="NCBI Taxonomy" id="569365"/>
    <lineage>
        <taxon>Eukaryota</taxon>
        <taxon>Fungi</taxon>
        <taxon>Dikarya</taxon>
        <taxon>Ascomycota</taxon>
        <taxon>Pezizomycotina</taxon>
        <taxon>Eurotiomycetes</taxon>
        <taxon>Chaetothyriomycetidae</taxon>
        <taxon>Chaetothyriales</taxon>
        <taxon>Herpotrichiellaceae</taxon>
        <taxon>Cladophialophora</taxon>
    </lineage>
</organism>
<dbReference type="GeneID" id="27342992"/>
<evidence type="ECO:0000256" key="7">
    <source>
        <dbReference type="RuleBase" id="RU000477"/>
    </source>
</evidence>
<name>A0A0D2CLX3_9EURO</name>
<keyword evidence="3 7" id="KW-0813">Transport</keyword>
<feature type="transmembrane region" description="Helical" evidence="8">
    <location>
        <begin position="140"/>
        <end position="162"/>
    </location>
</feature>
<feature type="transmembrane region" description="Helical" evidence="8">
    <location>
        <begin position="198"/>
        <end position="220"/>
    </location>
</feature>
<evidence type="ECO:0000256" key="3">
    <source>
        <dbReference type="ARBA" id="ARBA00022448"/>
    </source>
</evidence>
<dbReference type="InterPro" id="IPR023271">
    <property type="entry name" value="Aquaporin-like"/>
</dbReference>
<dbReference type="EMBL" id="KN847041">
    <property type="protein sequence ID" value="KIW32238.1"/>
    <property type="molecule type" value="Genomic_DNA"/>
</dbReference>
<evidence type="ECO:0000256" key="8">
    <source>
        <dbReference type="SAM" id="Phobius"/>
    </source>
</evidence>
<feature type="transmembrane region" description="Helical" evidence="8">
    <location>
        <begin position="87"/>
        <end position="110"/>
    </location>
</feature>
<dbReference type="HOGENOM" id="CLU_020019_6_0_1"/>
<dbReference type="PRINTS" id="PR00783">
    <property type="entry name" value="MINTRINSICP"/>
</dbReference>
<dbReference type="VEuPathDB" id="FungiDB:PV07_03798"/>
<proteinExistence type="inferred from homology"/>
<dbReference type="InterPro" id="IPR050363">
    <property type="entry name" value="MIP/Aquaporin"/>
</dbReference>
<feature type="transmembrane region" description="Helical" evidence="8">
    <location>
        <begin position="232"/>
        <end position="254"/>
    </location>
</feature>
<accession>A0A0D2CLX3</accession>
<dbReference type="PANTHER" id="PTHR43829">
    <property type="entry name" value="AQUAPORIN OR AQUAGLYCEROPORIN RELATED"/>
    <property type="match status" value="1"/>
</dbReference>
<reference evidence="9 10" key="1">
    <citation type="submission" date="2015-01" db="EMBL/GenBank/DDBJ databases">
        <title>The Genome Sequence of Cladophialophora immunda CBS83496.</title>
        <authorList>
            <consortium name="The Broad Institute Genomics Platform"/>
            <person name="Cuomo C."/>
            <person name="de Hoog S."/>
            <person name="Gorbushina A."/>
            <person name="Stielow B."/>
            <person name="Teixiera M."/>
            <person name="Abouelleil A."/>
            <person name="Chapman S.B."/>
            <person name="Priest M."/>
            <person name="Young S.K."/>
            <person name="Wortman J."/>
            <person name="Nusbaum C."/>
            <person name="Birren B."/>
        </authorList>
    </citation>
    <scope>NUCLEOTIDE SEQUENCE [LARGE SCALE GENOMIC DNA]</scope>
    <source>
        <strain evidence="9 10">CBS 83496</strain>
    </source>
</reference>
<sequence>MSSSESFSHRLEGDEMEIGYTEALRKHVTRHVVPAPPVSQRRLDFEHRRPRLLQECIAEALGTFFYVFCGIASVAACNLNLTSPVYALFSSLQQIGLAFGLGIALAITICSPVSGGHFNPAVSLCFAIYGGFPWRKVPHYVFSQTFGSFFAALLLMGCYWPQIQELKAANVKDYGTAVFNGGAANILCSFPPPTQLNLGYLFLIEFACSSTLSIVIAACIDPANPFQTPVSLGYTIGLAYAVMIWGFGSQALSLNMARDLGTRIVAAIFFGKEAFTYANFCWIPILVNLPAYVFGFGFYEYVFRDSLQSIRAGHAKHEDGGAGIVRHLTNVGAFDPESASANGNVAEQEVRSATQDKTNIQQIDKIV</sequence>
<dbReference type="GO" id="GO:0015254">
    <property type="term" value="F:glycerol channel activity"/>
    <property type="evidence" value="ECO:0007669"/>
    <property type="project" value="TreeGrafter"/>
</dbReference>
<dbReference type="Pfam" id="PF00230">
    <property type="entry name" value="MIP"/>
    <property type="match status" value="1"/>
</dbReference>
<evidence type="ECO:0000256" key="4">
    <source>
        <dbReference type="ARBA" id="ARBA00022692"/>
    </source>
</evidence>
<protein>
    <recommendedName>
        <fullName evidence="11">Aquaporin</fullName>
    </recommendedName>
</protein>
<comment type="subcellular location">
    <subcellularLocation>
        <location evidence="1">Membrane</location>
        <topology evidence="1">Multi-pass membrane protein</topology>
    </subcellularLocation>
</comment>
<dbReference type="GO" id="GO:0015250">
    <property type="term" value="F:water channel activity"/>
    <property type="evidence" value="ECO:0007669"/>
    <property type="project" value="TreeGrafter"/>
</dbReference>
<dbReference type="InterPro" id="IPR000425">
    <property type="entry name" value="MIP"/>
</dbReference>
<keyword evidence="6 8" id="KW-0472">Membrane</keyword>
<evidence type="ECO:0000256" key="1">
    <source>
        <dbReference type="ARBA" id="ARBA00004141"/>
    </source>
</evidence>
<keyword evidence="5 8" id="KW-1133">Transmembrane helix</keyword>
<evidence type="ECO:0008006" key="11">
    <source>
        <dbReference type="Google" id="ProtNLM"/>
    </source>
</evidence>
<evidence type="ECO:0000256" key="6">
    <source>
        <dbReference type="ARBA" id="ARBA00023136"/>
    </source>
</evidence>
<dbReference type="Proteomes" id="UP000054466">
    <property type="component" value="Unassembled WGS sequence"/>
</dbReference>
<feature type="transmembrane region" description="Helical" evidence="8">
    <location>
        <begin position="57"/>
        <end position="81"/>
    </location>
</feature>